<organism evidence="1 2">
    <name type="scientific">Nitrospirillum amazonense</name>
    <dbReference type="NCBI Taxonomy" id="28077"/>
    <lineage>
        <taxon>Bacteria</taxon>
        <taxon>Pseudomonadati</taxon>
        <taxon>Pseudomonadota</taxon>
        <taxon>Alphaproteobacteria</taxon>
        <taxon>Rhodospirillales</taxon>
        <taxon>Azospirillaceae</taxon>
        <taxon>Nitrospirillum</taxon>
    </lineage>
</organism>
<protein>
    <submittedName>
        <fullName evidence="1">Uncharacterized protein</fullName>
    </submittedName>
</protein>
<evidence type="ECO:0000313" key="1">
    <source>
        <dbReference type="EMBL" id="TWB82604.1"/>
    </source>
</evidence>
<sequence length="108" mass="10868">MGANVVIGGTDYPVPPMNFAALKAAWADIKGLPLLTDPVDQASAGIRIVAAALKSTAPDLTAEAIEQKLAATEFPALVSAVVGILRESGLIPTGEPIPQAGSSTTSTT</sequence>
<proteinExistence type="predicted"/>
<name>A0A560KKI6_9PROT</name>
<dbReference type="RefSeq" id="WP_145608613.1">
    <property type="nucleotide sequence ID" value="NZ_JARPAF010000004.1"/>
</dbReference>
<dbReference type="EMBL" id="VITV01000001">
    <property type="protein sequence ID" value="TWB82604.1"/>
    <property type="molecule type" value="Genomic_DNA"/>
</dbReference>
<reference evidence="1 2" key="1">
    <citation type="submission" date="2019-06" db="EMBL/GenBank/DDBJ databases">
        <title>Genomic Encyclopedia of Type Strains, Phase IV (KMG-V): Genome sequencing to study the core and pangenomes of soil and plant-associated prokaryotes.</title>
        <authorList>
            <person name="Whitman W."/>
        </authorList>
    </citation>
    <scope>NUCLEOTIDE SEQUENCE [LARGE SCALE GENOMIC DNA]</scope>
    <source>
        <strain evidence="1 2">BR 12005</strain>
    </source>
</reference>
<dbReference type="AlphaFoldDB" id="A0A560KKI6"/>
<comment type="caution">
    <text evidence="1">The sequence shown here is derived from an EMBL/GenBank/DDBJ whole genome shotgun (WGS) entry which is preliminary data.</text>
</comment>
<gene>
    <name evidence="1" type="ORF">FBZ87_101312</name>
</gene>
<accession>A0A560KKI6</accession>
<evidence type="ECO:0000313" key="2">
    <source>
        <dbReference type="Proteomes" id="UP000320516"/>
    </source>
</evidence>
<dbReference type="Proteomes" id="UP000320516">
    <property type="component" value="Unassembled WGS sequence"/>
</dbReference>